<keyword evidence="1" id="KW-0812">Transmembrane</keyword>
<feature type="transmembrane region" description="Helical" evidence="1">
    <location>
        <begin position="132"/>
        <end position="152"/>
    </location>
</feature>
<accession>A0ABX1TM11</accession>
<evidence type="ECO:0000313" key="3">
    <source>
        <dbReference type="Proteomes" id="UP000760480"/>
    </source>
</evidence>
<keyword evidence="1" id="KW-0472">Membrane</keyword>
<reference evidence="2 3" key="1">
    <citation type="submission" date="2019-03" db="EMBL/GenBank/DDBJ databases">
        <title>Metabolic reconstructions from genomes of highly enriched 'Candidatus Accumulibacter' and 'Candidatus Competibacter' bioreactor populations.</title>
        <authorList>
            <person name="Annavajhala M.K."/>
            <person name="Welles L."/>
            <person name="Abbas B."/>
            <person name="Sorokin D."/>
            <person name="Park H."/>
            <person name="Van Loosdrecht M."/>
            <person name="Chandran K."/>
        </authorList>
    </citation>
    <scope>NUCLEOTIDE SEQUENCE [LARGE SCALE GENOMIC DNA]</scope>
    <source>
        <strain evidence="2 3">SBR_G</strain>
    </source>
</reference>
<feature type="transmembrane region" description="Helical" evidence="1">
    <location>
        <begin position="40"/>
        <end position="65"/>
    </location>
</feature>
<gene>
    <name evidence="2" type="ORF">E4P82_15225</name>
</gene>
<feature type="transmembrane region" description="Helical" evidence="1">
    <location>
        <begin position="296"/>
        <end position="317"/>
    </location>
</feature>
<feature type="transmembrane region" description="Helical" evidence="1">
    <location>
        <begin position="191"/>
        <end position="207"/>
    </location>
</feature>
<feature type="transmembrane region" description="Helical" evidence="1">
    <location>
        <begin position="159"/>
        <end position="179"/>
    </location>
</feature>
<dbReference type="Proteomes" id="UP000760480">
    <property type="component" value="Unassembled WGS sequence"/>
</dbReference>
<keyword evidence="3" id="KW-1185">Reference proteome</keyword>
<dbReference type="EMBL" id="SPMZ01000049">
    <property type="protein sequence ID" value="NMQ20423.1"/>
    <property type="molecule type" value="Genomic_DNA"/>
</dbReference>
<feature type="transmembrane region" description="Helical" evidence="1">
    <location>
        <begin position="247"/>
        <end position="266"/>
    </location>
</feature>
<dbReference type="RefSeq" id="WP_169249690.1">
    <property type="nucleotide sequence ID" value="NZ_SPMZ01000049.1"/>
</dbReference>
<feature type="transmembrane region" description="Helical" evidence="1">
    <location>
        <begin position="71"/>
        <end position="90"/>
    </location>
</feature>
<name>A0ABX1TM11_9GAMM</name>
<keyword evidence="1" id="KW-1133">Transmembrane helix</keyword>
<sequence length="330" mass="36540">MRPITHDLLTREVTAWHQQGLIDRPLLETLLPRYESSGRFLAALLKWLGLFAIFQLGLAVLAFIAMASESALVAAMLLTAVGTGLWYFGVRFATDPRQAHPFTGSVLLTASLAAAFGVFMLLQIALLGDDSAGRNVPLIVLLTGVLATLTAYRYHLRWPLLLGLLLFFHGLGAWHAYGGHGAYFAHIQDERLMAVAALVAIGLGLWHERRLELGPLRRCIGFGGLYLIFGLLYLNLSLWFLTLPRGPLAWVLTFTAASIAQIIVGARLHDARFTGFGIVFLAIDLYTRYYERFWDSLSLGLFFLLGGTLAMAFGFACERWSQITPLEPRS</sequence>
<organism evidence="2 3">
    <name type="scientific">Candidatus Competibacter phosphatis</name>
    <dbReference type="NCBI Taxonomy" id="221280"/>
    <lineage>
        <taxon>Bacteria</taxon>
        <taxon>Pseudomonadati</taxon>
        <taxon>Pseudomonadota</taxon>
        <taxon>Gammaproteobacteria</taxon>
        <taxon>Candidatus Competibacteraceae</taxon>
        <taxon>Candidatus Competibacter</taxon>
    </lineage>
</organism>
<evidence type="ECO:0000313" key="2">
    <source>
        <dbReference type="EMBL" id="NMQ20423.1"/>
    </source>
</evidence>
<proteinExistence type="predicted"/>
<feature type="transmembrane region" description="Helical" evidence="1">
    <location>
        <begin position="219"/>
        <end position="241"/>
    </location>
</feature>
<feature type="transmembrane region" description="Helical" evidence="1">
    <location>
        <begin position="102"/>
        <end position="126"/>
    </location>
</feature>
<evidence type="ECO:0000256" key="1">
    <source>
        <dbReference type="SAM" id="Phobius"/>
    </source>
</evidence>
<protein>
    <submittedName>
        <fullName evidence="2">DUF2157 domain-containing protein</fullName>
    </submittedName>
</protein>
<comment type="caution">
    <text evidence="2">The sequence shown here is derived from an EMBL/GenBank/DDBJ whole genome shotgun (WGS) entry which is preliminary data.</text>
</comment>